<evidence type="ECO:0000313" key="2">
    <source>
        <dbReference type="Proteomes" id="UP001162501"/>
    </source>
</evidence>
<dbReference type="Proteomes" id="UP001162501">
    <property type="component" value="Chromosome 15"/>
</dbReference>
<reference evidence="1" key="2">
    <citation type="submission" date="2025-03" db="EMBL/GenBank/DDBJ databases">
        <authorList>
            <consortium name="ELIXIR-Norway"/>
            <consortium name="Elixir Norway"/>
        </authorList>
    </citation>
    <scope>NUCLEOTIDE SEQUENCE</scope>
</reference>
<dbReference type="EMBL" id="OX596099">
    <property type="protein sequence ID" value="CAM9703722.1"/>
    <property type="molecule type" value="Genomic_DNA"/>
</dbReference>
<protein>
    <submittedName>
        <fullName evidence="1">Uncharacterized protein</fullName>
    </submittedName>
</protein>
<name>A0AC59YHE5_RANTA</name>
<organism evidence="1 2">
    <name type="scientific">Rangifer tarandus platyrhynchus</name>
    <name type="common">Svalbard reindeer</name>
    <dbReference type="NCBI Taxonomy" id="3082113"/>
    <lineage>
        <taxon>Eukaryota</taxon>
        <taxon>Metazoa</taxon>
        <taxon>Chordata</taxon>
        <taxon>Craniata</taxon>
        <taxon>Vertebrata</taxon>
        <taxon>Euteleostomi</taxon>
        <taxon>Mammalia</taxon>
        <taxon>Eutheria</taxon>
        <taxon>Laurasiatheria</taxon>
        <taxon>Artiodactyla</taxon>
        <taxon>Ruminantia</taxon>
        <taxon>Pecora</taxon>
        <taxon>Cervidae</taxon>
        <taxon>Odocoileinae</taxon>
        <taxon>Rangifer</taxon>
    </lineage>
</organism>
<gene>
    <name evidence="1" type="ORF">MRATA1EN22A_LOCUS6271</name>
</gene>
<evidence type="ECO:0000313" key="1">
    <source>
        <dbReference type="EMBL" id="CAM9703722.1"/>
    </source>
</evidence>
<proteinExistence type="predicted"/>
<sequence length="84" mass="9058">MGLSWQQQELRVKTLLLVAARSSGDSGSGTPVTPRRSEPTGQLGSTRLGSPGASWNPGSFPLRRGQYQPPNCAAHVPRQATRFR</sequence>
<accession>A0AC59YHE5</accession>
<reference evidence="1" key="1">
    <citation type="submission" date="2023-05" db="EMBL/GenBank/DDBJ databases">
        <authorList>
            <consortium name="ELIXIR-Norway"/>
        </authorList>
    </citation>
    <scope>NUCLEOTIDE SEQUENCE</scope>
</reference>